<dbReference type="InterPro" id="IPR027417">
    <property type="entry name" value="P-loop_NTPase"/>
</dbReference>
<feature type="region of interest" description="Disordered" evidence="1">
    <location>
        <begin position="56"/>
        <end position="82"/>
    </location>
</feature>
<feature type="transmembrane region" description="Helical" evidence="2">
    <location>
        <begin position="211"/>
        <end position="230"/>
    </location>
</feature>
<feature type="transmembrane region" description="Helical" evidence="2">
    <location>
        <begin position="275"/>
        <end position="299"/>
    </location>
</feature>
<feature type="transmembrane region" description="Helical" evidence="2">
    <location>
        <begin position="187"/>
        <end position="205"/>
    </location>
</feature>
<protein>
    <recommendedName>
        <fullName evidence="3">Guanylate kinase-like domain-containing protein</fullName>
    </recommendedName>
</protein>
<proteinExistence type="predicted"/>
<gene>
    <name evidence="4" type="ORF">ACHAXA_003925</name>
</gene>
<feature type="region of interest" description="Disordered" evidence="1">
    <location>
        <begin position="337"/>
        <end position="357"/>
    </location>
</feature>
<dbReference type="PROSITE" id="PS50052">
    <property type="entry name" value="GUANYLATE_KINASE_2"/>
    <property type="match status" value="1"/>
</dbReference>
<dbReference type="AlphaFoldDB" id="A0ABD3RDK8"/>
<feature type="compositionally biased region" description="Low complexity" evidence="1">
    <location>
        <begin position="68"/>
        <end position="80"/>
    </location>
</feature>
<comment type="caution">
    <text evidence="4">The sequence shown here is derived from an EMBL/GenBank/DDBJ whole genome shotgun (WGS) entry which is preliminary data.</text>
</comment>
<accession>A0ABD3RDK8</accession>
<dbReference type="Proteomes" id="UP001530377">
    <property type="component" value="Unassembled WGS sequence"/>
</dbReference>
<keyword evidence="5" id="KW-1185">Reference proteome</keyword>
<keyword evidence="2" id="KW-0812">Transmembrane</keyword>
<feature type="region of interest" description="Disordered" evidence="1">
    <location>
        <begin position="1"/>
        <end position="30"/>
    </location>
</feature>
<evidence type="ECO:0000313" key="4">
    <source>
        <dbReference type="EMBL" id="KAL3811107.1"/>
    </source>
</evidence>
<dbReference type="InterPro" id="IPR008144">
    <property type="entry name" value="Guanylate_kin-like_dom"/>
</dbReference>
<keyword evidence="2" id="KW-0472">Membrane</keyword>
<sequence>MAPYSPPSESDDSNAKSSNGTKLPTPKIGDVVRYYDVDGGKADGQVLVGRITLIQSASASPSPPPPSSSLSSPSPIASASDGGRKRWLVEISELEDVGDGYYAEYPYRKRPRPALRMLEDVAPLPASFVRSEDAYKVPLDRRGGSGNPMPSHPGYDVVGFEGPTAISINDDVLAADGEEYARIKLALLRDAAMVGFAGAVFAGLFKGPEYAVIYGFGALAGVGYLFLLGIKTDTLGGANSKLGSNVSNLRFLLPVMVLVAVAARNASMDEDANPVIAPGLFSIVTPGQFGAAMIGFLTYRVPLFASQLAPVLSESVLDVMPGSAAMAMRMASDAKGRDGDAVADIPSPGSSPAPRDDDLVTILLVSGPEGTGKTTLVNRLLMEDDRFVRPLLIDRMSDGAKFERMQSRGEFLDVDDAERYGLTREGILNAAKKYEASATSDGGDDDKGGADMSSKKVVVVDADVSLARKLLNLSGARLIGVWIGLDDIDKFEKQLKSKIASGGITIPDGETEEAVLRSKVRQVVKDIEFGVVSGVFEFTILNEDIDDSVKQLKEAAEYCFT</sequence>
<evidence type="ECO:0000259" key="3">
    <source>
        <dbReference type="PROSITE" id="PS50052"/>
    </source>
</evidence>
<dbReference type="Gene3D" id="3.40.50.300">
    <property type="entry name" value="P-loop containing nucleotide triphosphate hydrolases"/>
    <property type="match status" value="1"/>
</dbReference>
<feature type="transmembrane region" description="Helical" evidence="2">
    <location>
        <begin position="242"/>
        <end position="263"/>
    </location>
</feature>
<name>A0ABD3RDK8_9STRA</name>
<dbReference type="SUPFAM" id="SSF52540">
    <property type="entry name" value="P-loop containing nucleoside triphosphate hydrolases"/>
    <property type="match status" value="1"/>
</dbReference>
<evidence type="ECO:0000313" key="5">
    <source>
        <dbReference type="Proteomes" id="UP001530377"/>
    </source>
</evidence>
<keyword evidence="2" id="KW-1133">Transmembrane helix</keyword>
<reference evidence="4 5" key="1">
    <citation type="submission" date="2024-10" db="EMBL/GenBank/DDBJ databases">
        <title>Updated reference genomes for cyclostephanoid diatoms.</title>
        <authorList>
            <person name="Roberts W.R."/>
            <person name="Alverson A.J."/>
        </authorList>
    </citation>
    <scope>NUCLEOTIDE SEQUENCE [LARGE SCALE GENOMIC DNA]</scope>
    <source>
        <strain evidence="4 5">AJA228-03</strain>
    </source>
</reference>
<organism evidence="4 5">
    <name type="scientific">Cyclostephanos tholiformis</name>
    <dbReference type="NCBI Taxonomy" id="382380"/>
    <lineage>
        <taxon>Eukaryota</taxon>
        <taxon>Sar</taxon>
        <taxon>Stramenopiles</taxon>
        <taxon>Ochrophyta</taxon>
        <taxon>Bacillariophyta</taxon>
        <taxon>Coscinodiscophyceae</taxon>
        <taxon>Thalassiosirophycidae</taxon>
        <taxon>Stephanodiscales</taxon>
        <taxon>Stephanodiscaceae</taxon>
        <taxon>Cyclostephanos</taxon>
    </lineage>
</organism>
<feature type="domain" description="Guanylate kinase-like" evidence="3">
    <location>
        <begin position="360"/>
        <end position="557"/>
    </location>
</feature>
<evidence type="ECO:0000256" key="2">
    <source>
        <dbReference type="SAM" id="Phobius"/>
    </source>
</evidence>
<evidence type="ECO:0000256" key="1">
    <source>
        <dbReference type="SAM" id="MobiDB-lite"/>
    </source>
</evidence>
<dbReference type="EMBL" id="JALLPB020000280">
    <property type="protein sequence ID" value="KAL3811107.1"/>
    <property type="molecule type" value="Genomic_DNA"/>
</dbReference>